<sequence>MAEQPEQSTREKLLFYITASFILLAIFSLFAFLFLVPFVIEPAFTTIFMEFDELPAFCETTGILHNRGMSNCSWTSCKEGCTKDVYECTQIRVHYRPAGMSVELPDVQSSTPSMLGGKTSRVERSGAAMDEAGGLLLGAMSSTPAPPISEMPSSTASILTRVVRALHSGRVPRAIRDYDYDDDAYNRIPPEISGDADGTLPDELLLEPEHGFAPNGSEWYYFKARLFPNVKGCGYPPMLNCSIWLKAHAFLGANFSCYRSRIEPSLVITDLDMWQVYMNLVYAIAIPIPSFIISVIYLAFAYLFIYAEEPPTAEESTPLPLSTPVPPPTSGALTPASEVFREDLASFGHQLKVAMADDISRDSMFTDSVPLSTNSINGNVNKMMTTSIITPPGPIAHV</sequence>
<name>A0A6H5GP04_9HEMI</name>
<evidence type="ECO:0000313" key="1">
    <source>
        <dbReference type="EMBL" id="CAB0005794.1"/>
    </source>
</evidence>
<evidence type="ECO:0000313" key="2">
    <source>
        <dbReference type="Proteomes" id="UP000479000"/>
    </source>
</evidence>
<dbReference type="EMBL" id="CADCXU010016608">
    <property type="protein sequence ID" value="CAB0005794.1"/>
    <property type="molecule type" value="Genomic_DNA"/>
</dbReference>
<dbReference type="PANTHER" id="PTHR12335:SF6">
    <property type="entry name" value="PROTEIN TIPE"/>
    <property type="match status" value="1"/>
</dbReference>
<keyword evidence="2" id="KW-1185">Reference proteome</keyword>
<dbReference type="OrthoDB" id="8190202at2759"/>
<dbReference type="AlphaFoldDB" id="A0A6H5GP04"/>
<protein>
    <submittedName>
        <fullName evidence="1">Uncharacterized protein</fullName>
    </submittedName>
</protein>
<reference evidence="1 2" key="1">
    <citation type="submission" date="2020-02" db="EMBL/GenBank/DDBJ databases">
        <authorList>
            <person name="Ferguson B K."/>
        </authorList>
    </citation>
    <scope>NUCLEOTIDE SEQUENCE [LARGE SCALE GENOMIC DNA]</scope>
</reference>
<dbReference type="Pfam" id="PF16972">
    <property type="entry name" value="TipE"/>
    <property type="match status" value="3"/>
</dbReference>
<proteinExistence type="predicted"/>
<accession>A0A6H5GP04</accession>
<organism evidence="1 2">
    <name type="scientific">Nesidiocoris tenuis</name>
    <dbReference type="NCBI Taxonomy" id="355587"/>
    <lineage>
        <taxon>Eukaryota</taxon>
        <taxon>Metazoa</taxon>
        <taxon>Ecdysozoa</taxon>
        <taxon>Arthropoda</taxon>
        <taxon>Hexapoda</taxon>
        <taxon>Insecta</taxon>
        <taxon>Pterygota</taxon>
        <taxon>Neoptera</taxon>
        <taxon>Paraneoptera</taxon>
        <taxon>Hemiptera</taxon>
        <taxon>Heteroptera</taxon>
        <taxon>Panheteroptera</taxon>
        <taxon>Cimicomorpha</taxon>
        <taxon>Miridae</taxon>
        <taxon>Dicyphina</taxon>
        <taxon>Nesidiocoris</taxon>
    </lineage>
</organism>
<dbReference type="InterPro" id="IPR031578">
    <property type="entry name" value="TipE"/>
</dbReference>
<dbReference type="PANTHER" id="PTHR12335">
    <property type="entry name" value="TIPE PROTEIN TEMPERATURE-INDUCED PARALYTIC E"/>
    <property type="match status" value="1"/>
</dbReference>
<dbReference type="GO" id="GO:0002028">
    <property type="term" value="P:regulation of sodium ion transport"/>
    <property type="evidence" value="ECO:0007669"/>
    <property type="project" value="TreeGrafter"/>
</dbReference>
<gene>
    <name evidence="1" type="ORF">NTEN_LOCUS11271</name>
</gene>
<dbReference type="GO" id="GO:0017080">
    <property type="term" value="F:sodium channel regulator activity"/>
    <property type="evidence" value="ECO:0007669"/>
    <property type="project" value="TreeGrafter"/>
</dbReference>
<dbReference type="GO" id="GO:0005886">
    <property type="term" value="C:plasma membrane"/>
    <property type="evidence" value="ECO:0007669"/>
    <property type="project" value="TreeGrafter"/>
</dbReference>
<dbReference type="Proteomes" id="UP000479000">
    <property type="component" value="Unassembled WGS sequence"/>
</dbReference>